<dbReference type="STRING" id="394.NGR_c15940"/>
<organism evidence="2 3">
    <name type="scientific">Sinorhizobium fredii (strain NBRC 101917 / NGR234)</name>
    <dbReference type="NCBI Taxonomy" id="394"/>
    <lineage>
        <taxon>Bacteria</taxon>
        <taxon>Pseudomonadati</taxon>
        <taxon>Pseudomonadota</taxon>
        <taxon>Alphaproteobacteria</taxon>
        <taxon>Hyphomicrobiales</taxon>
        <taxon>Rhizobiaceae</taxon>
        <taxon>Sinorhizobium/Ensifer group</taxon>
        <taxon>Sinorhizobium</taxon>
    </lineage>
</organism>
<dbReference type="Proteomes" id="UP000001054">
    <property type="component" value="Chromosome"/>
</dbReference>
<dbReference type="AlphaFoldDB" id="C3MD41"/>
<feature type="region of interest" description="Disordered" evidence="1">
    <location>
        <begin position="17"/>
        <end position="48"/>
    </location>
</feature>
<dbReference type="eggNOG" id="COG5457">
    <property type="taxonomic scope" value="Bacteria"/>
</dbReference>
<evidence type="ECO:0008006" key="4">
    <source>
        <dbReference type="Google" id="ProtNLM"/>
    </source>
</evidence>
<name>C3MD41_SINFN</name>
<evidence type="ECO:0000313" key="3">
    <source>
        <dbReference type="Proteomes" id="UP000001054"/>
    </source>
</evidence>
<dbReference type="EMBL" id="CP001389">
    <property type="protein sequence ID" value="ACP25360.1"/>
    <property type="molecule type" value="Genomic_DNA"/>
</dbReference>
<proteinExistence type="predicted"/>
<evidence type="ECO:0000256" key="1">
    <source>
        <dbReference type="SAM" id="MobiDB-lite"/>
    </source>
</evidence>
<reference evidence="2 3" key="1">
    <citation type="journal article" date="2009" name="Appl. Environ. Microbiol.">
        <title>Rhizobium sp. strain NGR234 possesses a remarkable number of secretion systems.</title>
        <authorList>
            <person name="Schmeisser C."/>
            <person name="Liesegang H."/>
            <person name="Krysciak D."/>
            <person name="Bakkou N."/>
            <person name="Le Quere A."/>
            <person name="Wollherr A."/>
            <person name="Heinemeyer I."/>
            <person name="Morgenstern B."/>
            <person name="Pommerening-Roeser A."/>
            <person name="Flores M."/>
            <person name="Palacios R."/>
            <person name="Brenner S."/>
            <person name="Gottschalk G."/>
            <person name="Schmitz R.A."/>
            <person name="Broughton W.J."/>
            <person name="Perret X."/>
            <person name="Strittmatter A.W."/>
            <person name="Streit W.R."/>
        </authorList>
    </citation>
    <scope>NUCLEOTIDE SEQUENCE [LARGE SCALE GENOMIC DNA]</scope>
    <source>
        <strain evidence="3">NBRC 101917 / NGR234</strain>
    </source>
</reference>
<sequence length="107" mass="12177">MEGLKYDAVRISQNSTSLRSRVPGAPNHMEVAMNVTPPVGPAEPSRRHPRLATLRSIAATWRRRTRFRWELEQGLKDDPHLIADIGLTRRQAEAEIAKPFWQVSNPL</sequence>
<gene>
    <name evidence="2" type="ordered locus">NGR_c15940</name>
</gene>
<dbReference type="HOGENOM" id="CLU_175577_0_0_5"/>
<keyword evidence="3" id="KW-1185">Reference proteome</keyword>
<dbReference type="KEGG" id="rhi:NGR_c15940"/>
<protein>
    <recommendedName>
        <fullName evidence="4">DUF1127 domain-containing protein</fullName>
    </recommendedName>
</protein>
<accession>C3MD41</accession>
<dbReference type="OrthoDB" id="8162839at2"/>
<evidence type="ECO:0000313" key="2">
    <source>
        <dbReference type="EMBL" id="ACP25360.1"/>
    </source>
</evidence>